<dbReference type="SUPFAM" id="SSF47565">
    <property type="entry name" value="Insect pheromone/odorant-binding proteins"/>
    <property type="match status" value="1"/>
</dbReference>
<reference evidence="2" key="1">
    <citation type="journal article" date="2014" name="Insect Biochem. Mol. Biol.">
        <title>Antennal transcriptome analysis and comparison of olfactory genes in two sympatric defoliators, Dendrolimus houi and Dendrolimus kikuchii (Lepidoptera: Lasiocampidae).</title>
        <authorList>
            <person name="Zhang S."/>
            <person name="Zhang Z."/>
            <person name="Wang H."/>
            <person name="Kong X."/>
        </authorList>
    </citation>
    <scope>NUCLEOTIDE SEQUENCE</scope>
</reference>
<dbReference type="AlphaFoldDB" id="A0A076E5P2"/>
<dbReference type="InterPro" id="IPR036728">
    <property type="entry name" value="PBP_GOBP_sf"/>
</dbReference>
<dbReference type="CDD" id="cd23992">
    <property type="entry name" value="PBP_GOBP"/>
    <property type="match status" value="1"/>
</dbReference>
<accession>A0A076E5P2</accession>
<name>A0A076E5P2_9NEOP</name>
<evidence type="ECO:0000256" key="1">
    <source>
        <dbReference type="SAM" id="SignalP"/>
    </source>
</evidence>
<dbReference type="EMBL" id="KF487583">
    <property type="protein sequence ID" value="AII00981.1"/>
    <property type="molecule type" value="mRNA"/>
</dbReference>
<dbReference type="GO" id="GO:0005549">
    <property type="term" value="F:odorant binding"/>
    <property type="evidence" value="ECO:0007669"/>
    <property type="project" value="InterPro"/>
</dbReference>
<feature type="chain" id="PRO_5001711367" evidence="1">
    <location>
        <begin position="19"/>
        <end position="140"/>
    </location>
</feature>
<dbReference type="SMART" id="SM00708">
    <property type="entry name" value="PhBP"/>
    <property type="match status" value="1"/>
</dbReference>
<proteinExistence type="evidence at transcript level"/>
<dbReference type="InterPro" id="IPR006170">
    <property type="entry name" value="PBP/GOBP"/>
</dbReference>
<organism evidence="2">
    <name type="scientific">Dendrolimus houi</name>
    <dbReference type="NCBI Taxonomy" id="765132"/>
    <lineage>
        <taxon>Eukaryota</taxon>
        <taxon>Metazoa</taxon>
        <taxon>Ecdysozoa</taxon>
        <taxon>Arthropoda</taxon>
        <taxon>Hexapoda</taxon>
        <taxon>Insecta</taxon>
        <taxon>Pterygota</taxon>
        <taxon>Neoptera</taxon>
        <taxon>Endopterygota</taxon>
        <taxon>Lepidoptera</taxon>
        <taxon>Glossata</taxon>
        <taxon>Ditrysia</taxon>
        <taxon>Bombycoidea</taxon>
        <taxon>Lasiocampidae</taxon>
        <taxon>Dendrolimus</taxon>
    </lineage>
</organism>
<keyword evidence="1" id="KW-0732">Signal</keyword>
<dbReference type="Pfam" id="PF01395">
    <property type="entry name" value="PBP_GOBP"/>
    <property type="match status" value="1"/>
</dbReference>
<dbReference type="Gene3D" id="1.10.238.20">
    <property type="entry name" value="Pheromone/general odorant binding protein domain"/>
    <property type="match status" value="1"/>
</dbReference>
<protein>
    <submittedName>
        <fullName evidence="2">Odorant binding protein</fullName>
    </submittedName>
</protein>
<feature type="signal peptide" evidence="1">
    <location>
        <begin position="1"/>
        <end position="18"/>
    </location>
</feature>
<gene>
    <name evidence="2" type="primary">OBP15</name>
</gene>
<sequence length="140" mass="16056">MSLVTKIVFILTLGFASSQIGNRRPLHLPAELNAQFDAIAHECIKKTNNTDRVWTLFKKHTFEDSDEYKRFIYCGLTTSQFYAENGVPVLEKLFELFKDDDVRQVLNNCRASLVITTPVETASSYFKCYIENSPVYMALT</sequence>
<evidence type="ECO:0000313" key="2">
    <source>
        <dbReference type="EMBL" id="AII00981.1"/>
    </source>
</evidence>